<evidence type="ECO:0000313" key="4">
    <source>
        <dbReference type="Proteomes" id="UP000694460"/>
    </source>
</evidence>
<dbReference type="EMBL" id="JAGIOP010000002">
    <property type="protein sequence ID" value="MBP2452874.1"/>
    <property type="molecule type" value="Genomic_DNA"/>
</dbReference>
<dbReference type="Proteomes" id="UP000694460">
    <property type="component" value="Unassembled WGS sequence"/>
</dbReference>
<keyword evidence="4" id="KW-1185">Reference proteome</keyword>
<sequence length="177" mass="18792">MPRWFALMFTAMVVAVTALVAPPAASAEGTPIGNVGQTLRVTTANGIVADVTVHDVLPSDVPPGWGWNGSPRWRAQGGPWRVPITVTTIAAPNPYAMALAFTFNGVTPYADAYAPKHTDAPNRLEAALRNAPPGATVNGDIYWDVYRALVTNVVLTDTKTGAHLGQWNLWQPGAPLP</sequence>
<evidence type="ECO:0000256" key="1">
    <source>
        <dbReference type="ARBA" id="ARBA00022729"/>
    </source>
</evidence>
<organism evidence="3 4">
    <name type="scientific">Mycolicibacterium lutetiense</name>
    <dbReference type="NCBI Taxonomy" id="1641992"/>
    <lineage>
        <taxon>Bacteria</taxon>
        <taxon>Bacillati</taxon>
        <taxon>Actinomycetota</taxon>
        <taxon>Actinomycetes</taxon>
        <taxon>Mycobacteriales</taxon>
        <taxon>Mycobacteriaceae</taxon>
        <taxon>Mycolicibacterium</taxon>
    </lineage>
</organism>
<name>A0ABS4ZW80_9MYCO</name>
<evidence type="ECO:0008006" key="5">
    <source>
        <dbReference type="Google" id="ProtNLM"/>
    </source>
</evidence>
<dbReference type="Gene3D" id="2.60.40.1240">
    <property type="match status" value="1"/>
</dbReference>
<reference evidence="3 4" key="1">
    <citation type="submission" date="2021-03" db="EMBL/GenBank/DDBJ databases">
        <title>Sequencing the genomes of 1000 actinobacteria strains.</title>
        <authorList>
            <person name="Klenk H.-P."/>
        </authorList>
    </citation>
    <scope>NUCLEOTIDE SEQUENCE [LARGE SCALE GENOMIC DNA]</scope>
    <source>
        <strain evidence="3 4">DSM 46713</strain>
    </source>
</reference>
<proteinExistence type="predicted"/>
<keyword evidence="1 2" id="KW-0732">Signal</keyword>
<accession>A0ABS4ZW80</accession>
<protein>
    <recommendedName>
        <fullName evidence="5">Exported alanine and valine rich protein</fullName>
    </recommendedName>
</protein>
<feature type="chain" id="PRO_5045403094" description="Exported alanine and valine rich protein" evidence="2">
    <location>
        <begin position="28"/>
        <end position="177"/>
    </location>
</feature>
<comment type="caution">
    <text evidence="3">The sequence shown here is derived from an EMBL/GenBank/DDBJ whole genome shotgun (WGS) entry which is preliminary data.</text>
</comment>
<evidence type="ECO:0000256" key="2">
    <source>
        <dbReference type="SAM" id="SignalP"/>
    </source>
</evidence>
<dbReference type="RefSeq" id="WP_209917282.1">
    <property type="nucleotide sequence ID" value="NZ_JAGIOP010000002.1"/>
</dbReference>
<gene>
    <name evidence="3" type="ORF">JOF57_002787</name>
</gene>
<evidence type="ECO:0000313" key="3">
    <source>
        <dbReference type="EMBL" id="MBP2452874.1"/>
    </source>
</evidence>
<dbReference type="InterPro" id="IPR029050">
    <property type="entry name" value="Immunoprotect_excell_Ig-like"/>
</dbReference>
<feature type="signal peptide" evidence="2">
    <location>
        <begin position="1"/>
        <end position="27"/>
    </location>
</feature>